<keyword evidence="2" id="KW-1185">Reference proteome</keyword>
<dbReference type="Proteomes" id="UP000703720">
    <property type="component" value="Unassembled WGS sequence"/>
</dbReference>
<gene>
    <name evidence="1" type="ORF">JOF42_000379</name>
</gene>
<dbReference type="EMBL" id="JAGIOA010000001">
    <property type="protein sequence ID" value="MBP2376884.1"/>
    <property type="molecule type" value="Genomic_DNA"/>
</dbReference>
<accession>A0ABS4WMX8</accession>
<reference evidence="1 2" key="1">
    <citation type="submission" date="2021-03" db="EMBL/GenBank/DDBJ databases">
        <title>Sequencing the genomes of 1000 actinobacteria strains.</title>
        <authorList>
            <person name="Klenk H.-P."/>
        </authorList>
    </citation>
    <scope>NUCLEOTIDE SEQUENCE [LARGE SCALE GENOMIC DNA]</scope>
    <source>
        <strain evidence="1 2">DSM 13468</strain>
    </source>
</reference>
<protein>
    <submittedName>
        <fullName evidence="1">Uncharacterized protein</fullName>
    </submittedName>
</protein>
<proteinExistence type="predicted"/>
<name>A0ABS4WMX8_9MICO</name>
<organism evidence="1 2">
    <name type="scientific">Microbacterium phyllosphaerae</name>
    <dbReference type="NCBI Taxonomy" id="124798"/>
    <lineage>
        <taxon>Bacteria</taxon>
        <taxon>Bacillati</taxon>
        <taxon>Actinomycetota</taxon>
        <taxon>Actinomycetes</taxon>
        <taxon>Micrococcales</taxon>
        <taxon>Microbacteriaceae</taxon>
        <taxon>Microbacterium</taxon>
    </lineage>
</organism>
<evidence type="ECO:0000313" key="1">
    <source>
        <dbReference type="EMBL" id="MBP2376884.1"/>
    </source>
</evidence>
<sequence length="120" mass="13647">MPTITSDTPAGEASFLLGWAMFEALGVAYPDRVRFPPSDENWLTAPGHTMFVPVGDGTVAADFVSEMLPTIQREIKRQRETNELNDRWFIEFDYWAHAMSGDSERLDDGLRFDVVVQVRH</sequence>
<comment type="caution">
    <text evidence="1">The sequence shown here is derived from an EMBL/GenBank/DDBJ whole genome shotgun (WGS) entry which is preliminary data.</text>
</comment>
<dbReference type="RefSeq" id="WP_210096301.1">
    <property type="nucleotide sequence ID" value="NZ_BAAAIO010000001.1"/>
</dbReference>
<evidence type="ECO:0000313" key="2">
    <source>
        <dbReference type="Proteomes" id="UP000703720"/>
    </source>
</evidence>